<dbReference type="AlphaFoldDB" id="A0A9X2IWH5"/>
<feature type="transmembrane region" description="Helical" evidence="2">
    <location>
        <begin position="180"/>
        <end position="199"/>
    </location>
</feature>
<feature type="transmembrane region" description="Helical" evidence="2">
    <location>
        <begin position="66"/>
        <end position="84"/>
    </location>
</feature>
<feature type="transmembrane region" description="Helical" evidence="2">
    <location>
        <begin position="120"/>
        <end position="138"/>
    </location>
</feature>
<gene>
    <name evidence="3" type="ORF">NDR86_12640</name>
</gene>
<accession>A0A9X2IWH5</accession>
<dbReference type="Proteomes" id="UP001139157">
    <property type="component" value="Unassembled WGS sequence"/>
</dbReference>
<reference evidence="3" key="1">
    <citation type="submission" date="2022-06" db="EMBL/GenBank/DDBJ databases">
        <title>Novel species in genus nocardia.</title>
        <authorList>
            <person name="Li F."/>
        </authorList>
    </citation>
    <scope>NUCLEOTIDE SEQUENCE</scope>
    <source>
        <strain evidence="3">CDC141</strain>
    </source>
</reference>
<keyword evidence="2" id="KW-0812">Transmembrane</keyword>
<feature type="transmembrane region" description="Helical" evidence="2">
    <location>
        <begin position="150"/>
        <end position="168"/>
    </location>
</feature>
<keyword evidence="2" id="KW-0472">Membrane</keyword>
<feature type="region of interest" description="Disordered" evidence="1">
    <location>
        <begin position="285"/>
        <end position="304"/>
    </location>
</feature>
<evidence type="ECO:0000313" key="4">
    <source>
        <dbReference type="Proteomes" id="UP001139157"/>
    </source>
</evidence>
<dbReference type="EMBL" id="JAMRXG010000005">
    <property type="protein sequence ID" value="MCM6774323.1"/>
    <property type="molecule type" value="Genomic_DNA"/>
</dbReference>
<comment type="caution">
    <text evidence="3">The sequence shown here is derived from an EMBL/GenBank/DDBJ whole genome shotgun (WGS) entry which is preliminary data.</text>
</comment>
<protein>
    <recommendedName>
        <fullName evidence="5">EamA-like transporter family protein</fullName>
    </recommendedName>
</protein>
<feature type="transmembrane region" description="Helical" evidence="2">
    <location>
        <begin position="238"/>
        <end position="259"/>
    </location>
</feature>
<dbReference type="RefSeq" id="WP_251911886.1">
    <property type="nucleotide sequence ID" value="NZ_JAMRXG010000005.1"/>
</dbReference>
<keyword evidence="2" id="KW-1133">Transmembrane helix</keyword>
<keyword evidence="4" id="KW-1185">Reference proteome</keyword>
<feature type="transmembrane region" description="Helical" evidence="2">
    <location>
        <begin position="211"/>
        <end position="231"/>
    </location>
</feature>
<feature type="transmembrane region" description="Helical" evidence="2">
    <location>
        <begin position="90"/>
        <end position="111"/>
    </location>
</feature>
<proteinExistence type="predicted"/>
<evidence type="ECO:0008006" key="5">
    <source>
        <dbReference type="Google" id="ProtNLM"/>
    </source>
</evidence>
<feature type="transmembrane region" description="Helical" evidence="2">
    <location>
        <begin position="265"/>
        <end position="282"/>
    </location>
</feature>
<evidence type="ECO:0000256" key="1">
    <source>
        <dbReference type="SAM" id="MobiDB-lite"/>
    </source>
</evidence>
<evidence type="ECO:0000256" key="2">
    <source>
        <dbReference type="SAM" id="Phobius"/>
    </source>
</evidence>
<feature type="transmembrane region" description="Helical" evidence="2">
    <location>
        <begin position="36"/>
        <end position="54"/>
    </location>
</feature>
<evidence type="ECO:0000313" key="3">
    <source>
        <dbReference type="EMBL" id="MCM6774323.1"/>
    </source>
</evidence>
<name>A0A9X2IWH5_9NOCA</name>
<organism evidence="3 4">
    <name type="scientific">Nocardia pulmonis</name>
    <dbReference type="NCBI Taxonomy" id="2951408"/>
    <lineage>
        <taxon>Bacteria</taxon>
        <taxon>Bacillati</taxon>
        <taxon>Actinomycetota</taxon>
        <taxon>Actinomycetes</taxon>
        <taxon>Mycobacteriales</taxon>
        <taxon>Nocardiaceae</taxon>
        <taxon>Nocardia</taxon>
    </lineage>
</organism>
<sequence>MLTAGVAALVVLAAVLLQGAGSSVIGNVVTPESSVFTVFAAFGAAALIGMASRLRGGTVTTRAPGRYVLLVNLYSAGAFTLFYLSTTLTVPTAASVVETSMAPMVLGALAVRGRTASRTVLPVLLNAASVAWVLWLVAQQDGFGPRTVAGVAAAVCAGLCALGVLTTSRRLGEIGCDTSYINSIRFHGCWLAGGALFALDIGSRPVEWGELAVAGLLAVPCITVPIVALQYGITRAPVATSAALVSLLPVVVFVVDAIVFRRVDAAMLGPVLCILAAAYLGLRKPSAPSRPPQSRPLENAVTAD</sequence>